<comment type="subcellular location">
    <subcellularLocation>
        <location evidence="2">Cell envelope</location>
    </subcellularLocation>
</comment>
<dbReference type="InterPro" id="IPR017853">
    <property type="entry name" value="GH"/>
</dbReference>
<feature type="region of interest" description="Disordered" evidence="6">
    <location>
        <begin position="427"/>
        <end position="456"/>
    </location>
</feature>
<evidence type="ECO:0000256" key="4">
    <source>
        <dbReference type="ARBA" id="ARBA00012780"/>
    </source>
</evidence>
<evidence type="ECO:0000256" key="1">
    <source>
        <dbReference type="ARBA" id="ARBA00000382"/>
    </source>
</evidence>
<keyword evidence="8" id="KW-1185">Reference proteome</keyword>
<organism evidence="7 8">
    <name type="scientific">Lithohypha guttulata</name>
    <dbReference type="NCBI Taxonomy" id="1690604"/>
    <lineage>
        <taxon>Eukaryota</taxon>
        <taxon>Fungi</taxon>
        <taxon>Dikarya</taxon>
        <taxon>Ascomycota</taxon>
        <taxon>Pezizomycotina</taxon>
        <taxon>Eurotiomycetes</taxon>
        <taxon>Chaetothyriomycetidae</taxon>
        <taxon>Chaetothyriales</taxon>
        <taxon>Trichomeriaceae</taxon>
        <taxon>Lithohypha</taxon>
    </lineage>
</organism>
<dbReference type="EMBL" id="JAVRRG010000130">
    <property type="protein sequence ID" value="KAK5081945.1"/>
    <property type="molecule type" value="Genomic_DNA"/>
</dbReference>
<keyword evidence="5" id="KW-0378">Hydrolase</keyword>
<proteinExistence type="inferred from homology"/>
<evidence type="ECO:0000313" key="7">
    <source>
        <dbReference type="EMBL" id="KAK5081945.1"/>
    </source>
</evidence>
<evidence type="ECO:0000256" key="3">
    <source>
        <dbReference type="ARBA" id="ARBA00008773"/>
    </source>
</evidence>
<accession>A0ABR0K1S5</accession>
<reference evidence="7 8" key="1">
    <citation type="submission" date="2023-08" db="EMBL/GenBank/DDBJ databases">
        <title>Black Yeasts Isolated from many extreme environments.</title>
        <authorList>
            <person name="Coleine C."/>
            <person name="Stajich J.E."/>
            <person name="Selbmann L."/>
        </authorList>
    </citation>
    <scope>NUCLEOTIDE SEQUENCE [LARGE SCALE GENOMIC DNA]</scope>
    <source>
        <strain evidence="7 8">CCFEE 5885</strain>
    </source>
</reference>
<protein>
    <recommendedName>
        <fullName evidence="4">glucan endo-1,3-beta-D-glucosidase</fullName>
        <ecNumber evidence="4">3.2.1.39</ecNumber>
    </recommendedName>
</protein>
<evidence type="ECO:0000256" key="2">
    <source>
        <dbReference type="ARBA" id="ARBA00004196"/>
    </source>
</evidence>
<name>A0ABR0K1S5_9EURO</name>
<evidence type="ECO:0000313" key="8">
    <source>
        <dbReference type="Proteomes" id="UP001345013"/>
    </source>
</evidence>
<dbReference type="EC" id="3.2.1.39" evidence="4"/>
<evidence type="ECO:0000256" key="6">
    <source>
        <dbReference type="SAM" id="MobiDB-lite"/>
    </source>
</evidence>
<evidence type="ECO:0000256" key="5">
    <source>
        <dbReference type="ARBA" id="ARBA00022801"/>
    </source>
</evidence>
<dbReference type="PANTHER" id="PTHR16631:SF13">
    <property type="entry name" value="GLUCAN ENDO-1,3-BETA-GLUCOSIDASE EGLC-RELATED"/>
    <property type="match status" value="1"/>
</dbReference>
<comment type="similarity">
    <text evidence="3">Belongs to the glycosyl hydrolase 17 family.</text>
</comment>
<comment type="catalytic activity">
    <reaction evidence="1">
        <text>Hydrolysis of (1-&gt;3)-beta-D-glucosidic linkages in (1-&gt;3)-beta-D-glucans.</text>
        <dbReference type="EC" id="3.2.1.39"/>
    </reaction>
</comment>
<gene>
    <name evidence="7" type="ORF">LTR24_008034</name>
</gene>
<sequence>MGRSQGELYQRTSWVPPMWEAHVHEDNNSNTISYHIDHTTGSFKRFSNDSLLIDGHPVVPKAFVNIVDIAHITAGYELSANDHFFNKLPDSSSSLSTSVTSSVPYSSFPSGCPSEAFSSTNYTAMQPYFGLNVANTKPFNPDGGSPSFKTEDDWRTTLSLIKGTFPKTNAVRIYSTTDNGKFPLMDAIPAAKENNLRILVGVWSGGPTVTARFDQEIQALGQVVDQYGCDNFAAVSVGNEDLNYINVPGMDAKVMSGQKIATTDLLVDQIGQVRKMLRDKGCCNTPVTHTDTWNELTNKDNPSVNKVIQACDQAVIANIFPYWGNATVSKAWEMAAEQSTLTLEAVKQYGKDLWLGETGWARSQPNNENIHGANSQDAQTYFNIMGCQILRGNGSGFYYIDWDEDAPSQQKPSFGLLDFSGKPKDGMDLSCSNSKPDTYIRDEMPQFMGGKGISGQ</sequence>
<dbReference type="InterPro" id="IPR050732">
    <property type="entry name" value="Beta-glucan_modifiers"/>
</dbReference>
<dbReference type="Gene3D" id="3.20.20.80">
    <property type="entry name" value="Glycosidases"/>
    <property type="match status" value="2"/>
</dbReference>
<dbReference type="Proteomes" id="UP001345013">
    <property type="component" value="Unassembled WGS sequence"/>
</dbReference>
<comment type="caution">
    <text evidence="7">The sequence shown here is derived from an EMBL/GenBank/DDBJ whole genome shotgun (WGS) entry which is preliminary data.</text>
</comment>
<dbReference type="PANTHER" id="PTHR16631">
    <property type="entry name" value="GLUCAN 1,3-BETA-GLUCOSIDASE"/>
    <property type="match status" value="1"/>
</dbReference>
<dbReference type="SUPFAM" id="SSF51445">
    <property type="entry name" value="(Trans)glycosidases"/>
    <property type="match status" value="1"/>
</dbReference>